<evidence type="ECO:0000256" key="1">
    <source>
        <dbReference type="ARBA" id="ARBA00022801"/>
    </source>
</evidence>
<evidence type="ECO:0000313" key="4">
    <source>
        <dbReference type="EMBL" id="NMH28797.1"/>
    </source>
</evidence>
<evidence type="ECO:0000256" key="2">
    <source>
        <dbReference type="SAM" id="SignalP"/>
    </source>
</evidence>
<dbReference type="GO" id="GO:0016787">
    <property type="term" value="F:hydrolase activity"/>
    <property type="evidence" value="ECO:0007669"/>
    <property type="project" value="UniProtKB-KW"/>
</dbReference>
<accession>A0A972JK55</accession>
<keyword evidence="5" id="KW-1185">Reference proteome</keyword>
<dbReference type="PROSITE" id="PS51257">
    <property type="entry name" value="PROKAR_LIPOPROTEIN"/>
    <property type="match status" value="1"/>
</dbReference>
<dbReference type="PANTHER" id="PTHR48081">
    <property type="entry name" value="AB HYDROLASE SUPERFAMILY PROTEIN C4A8.06C"/>
    <property type="match status" value="1"/>
</dbReference>
<organism evidence="4 5">
    <name type="scientific">Flavobacterium silvaticum</name>
    <dbReference type="NCBI Taxonomy" id="1852020"/>
    <lineage>
        <taxon>Bacteria</taxon>
        <taxon>Pseudomonadati</taxon>
        <taxon>Bacteroidota</taxon>
        <taxon>Flavobacteriia</taxon>
        <taxon>Flavobacteriales</taxon>
        <taxon>Flavobacteriaceae</taxon>
        <taxon>Flavobacterium</taxon>
    </lineage>
</organism>
<evidence type="ECO:0000259" key="3">
    <source>
        <dbReference type="Pfam" id="PF20434"/>
    </source>
</evidence>
<reference evidence="4" key="1">
    <citation type="submission" date="2020-02" db="EMBL/GenBank/DDBJ databases">
        <title>Flavobacterium sp. genome.</title>
        <authorList>
            <person name="Jung H.S."/>
            <person name="Baek J.H."/>
            <person name="Jeon C.O."/>
        </authorList>
    </citation>
    <scope>NUCLEOTIDE SEQUENCE</scope>
    <source>
        <strain evidence="4">SE-s28</strain>
    </source>
</reference>
<gene>
    <name evidence="4" type="ORF">G6047_12200</name>
</gene>
<proteinExistence type="predicted"/>
<keyword evidence="2" id="KW-0732">Signal</keyword>
<feature type="signal peptide" evidence="2">
    <location>
        <begin position="1"/>
        <end position="20"/>
    </location>
</feature>
<dbReference type="InterPro" id="IPR029058">
    <property type="entry name" value="AB_hydrolase_fold"/>
</dbReference>
<dbReference type="Gene3D" id="3.40.50.1820">
    <property type="entry name" value="alpha/beta hydrolase"/>
    <property type="match status" value="1"/>
</dbReference>
<dbReference type="AlphaFoldDB" id="A0A972JK55"/>
<evidence type="ECO:0000313" key="5">
    <source>
        <dbReference type="Proteomes" id="UP000712080"/>
    </source>
</evidence>
<dbReference type="InterPro" id="IPR049492">
    <property type="entry name" value="BD-FAE-like_dom"/>
</dbReference>
<dbReference type="Proteomes" id="UP000712080">
    <property type="component" value="Unassembled WGS sequence"/>
</dbReference>
<protein>
    <submittedName>
        <fullName evidence="4">Alpha/beta hydrolase</fullName>
    </submittedName>
</protein>
<comment type="caution">
    <text evidence="4">The sequence shown here is derived from an EMBL/GenBank/DDBJ whole genome shotgun (WGS) entry which is preliminary data.</text>
</comment>
<dbReference type="Pfam" id="PF20434">
    <property type="entry name" value="BD-FAE"/>
    <property type="match status" value="1"/>
</dbReference>
<dbReference type="SUPFAM" id="SSF53474">
    <property type="entry name" value="alpha/beta-Hydrolases"/>
    <property type="match status" value="1"/>
</dbReference>
<dbReference type="InterPro" id="IPR050300">
    <property type="entry name" value="GDXG_lipolytic_enzyme"/>
</dbReference>
<dbReference type="RefSeq" id="WP_169527909.1">
    <property type="nucleotide sequence ID" value="NZ_JAAMPU010000107.1"/>
</dbReference>
<name>A0A972JK55_9FLAO</name>
<dbReference type="EMBL" id="JAAMPU010000107">
    <property type="protein sequence ID" value="NMH28797.1"/>
    <property type="molecule type" value="Genomic_DNA"/>
</dbReference>
<sequence>MKYIASSLFALLFLFGCGSDDDATQDQPNLPAQTLTDVSYGPDAEQKLDVYLPADRTSDTKVFVLVHGGGWTEGSRTDMGYVVPALQAEFPDYAIVNLDYRLGTDTSPAFPKQIDDIALAIQFIQNAGYQISDDYGFIGVSAGAHLSLLYSYKYDPDHEVKAVCSIVGPTDFTDPAYIGNPVFEYGLTPLIGNVSYDENPELFAEVSPATHVSSEAPVTVMFYGGQDPLIPVSQATRLKSKLDEAGVYNEYYLYPEGGHGDWDLPTMIDFQTKLIAFFEARF</sequence>
<keyword evidence="1 4" id="KW-0378">Hydrolase</keyword>
<feature type="chain" id="PRO_5037261779" evidence="2">
    <location>
        <begin position="21"/>
        <end position="282"/>
    </location>
</feature>
<feature type="domain" description="BD-FAE-like" evidence="3">
    <location>
        <begin position="48"/>
        <end position="242"/>
    </location>
</feature>